<dbReference type="RefSeq" id="WP_268756102.1">
    <property type="nucleotide sequence ID" value="NZ_CP113836.1"/>
</dbReference>
<dbReference type="InterPro" id="IPR002575">
    <property type="entry name" value="Aminoglycoside_PTrfase"/>
</dbReference>
<dbReference type="PANTHER" id="PTHR21310">
    <property type="entry name" value="AMINOGLYCOSIDE PHOSPHOTRANSFERASE-RELATED-RELATED"/>
    <property type="match status" value="1"/>
</dbReference>
<evidence type="ECO:0000259" key="1">
    <source>
        <dbReference type="Pfam" id="PF01636"/>
    </source>
</evidence>
<gene>
    <name evidence="2" type="ORF">ORV05_34760</name>
</gene>
<reference evidence="2" key="1">
    <citation type="submission" date="2022-11" db="EMBL/GenBank/DDBJ databases">
        <authorList>
            <person name="Mo P."/>
        </authorList>
    </citation>
    <scope>NUCLEOTIDE SEQUENCE</scope>
    <source>
        <strain evidence="2">HUAS 11-8</strain>
    </source>
</reference>
<name>A0ABY7B2P4_9PSEU</name>
<dbReference type="PANTHER" id="PTHR21310:SF40">
    <property type="entry name" value="AMINOGLYCOSIDE PHOSPHOTRANSFERASE DOMAIN-CONTAINING PROTEIN-RELATED"/>
    <property type="match status" value="1"/>
</dbReference>
<proteinExistence type="predicted"/>
<accession>A0ABY7B2P4</accession>
<dbReference type="EMBL" id="CP113836">
    <property type="protein sequence ID" value="WAL65958.1"/>
    <property type="molecule type" value="Genomic_DNA"/>
</dbReference>
<dbReference type="Gene3D" id="3.90.1200.10">
    <property type="match status" value="1"/>
</dbReference>
<sequence length="300" mass="33748">MAEESTVFSAETTRAILQNACRKAGLPSEGASLMRLGENALYQLDPVPVVVRIARTMDYWSSAVKEVDVARWLAHEGFSAAELYDVDEQPLEVSGHPVTFWRFIPGPVATPDDVAILGHSLRKLHELPVPASLSLPRVDILSRVEPRVAKSPVPDTDKAMLLERCEQLRHEIANLNFPCAETVIHGDAHIGNLMLDSGRPVLIDFENVAWGQPEWDLSMTATEYLTAGWWSAEQYTSFAEAYGWDVTRWEGFKTLRATHEIKMTTWLMQNVDQSADIAAEYQTRVRTIRTGVADQKWRPF</sequence>
<protein>
    <submittedName>
        <fullName evidence="2">Aminoglycoside phosphotransferase family protein</fullName>
    </submittedName>
</protein>
<dbReference type="InterPro" id="IPR051678">
    <property type="entry name" value="AGP_Transferase"/>
</dbReference>
<organism evidence="2 3">
    <name type="scientific">Amycolatopsis cynarae</name>
    <dbReference type="NCBI Taxonomy" id="2995223"/>
    <lineage>
        <taxon>Bacteria</taxon>
        <taxon>Bacillati</taxon>
        <taxon>Actinomycetota</taxon>
        <taxon>Actinomycetes</taxon>
        <taxon>Pseudonocardiales</taxon>
        <taxon>Pseudonocardiaceae</taxon>
        <taxon>Amycolatopsis</taxon>
    </lineage>
</organism>
<dbReference type="InterPro" id="IPR011009">
    <property type="entry name" value="Kinase-like_dom_sf"/>
</dbReference>
<dbReference type="Pfam" id="PF01636">
    <property type="entry name" value="APH"/>
    <property type="match status" value="1"/>
</dbReference>
<feature type="domain" description="Aminoglycoside phosphotransferase" evidence="1">
    <location>
        <begin position="48"/>
        <end position="251"/>
    </location>
</feature>
<keyword evidence="3" id="KW-1185">Reference proteome</keyword>
<evidence type="ECO:0000313" key="2">
    <source>
        <dbReference type="EMBL" id="WAL65958.1"/>
    </source>
</evidence>
<dbReference type="SUPFAM" id="SSF56112">
    <property type="entry name" value="Protein kinase-like (PK-like)"/>
    <property type="match status" value="1"/>
</dbReference>
<dbReference type="Proteomes" id="UP001163203">
    <property type="component" value="Chromosome"/>
</dbReference>
<evidence type="ECO:0000313" key="3">
    <source>
        <dbReference type="Proteomes" id="UP001163203"/>
    </source>
</evidence>